<protein>
    <submittedName>
        <fullName evidence="2">Putative secreted protein</fullName>
    </submittedName>
</protein>
<keyword evidence="1" id="KW-0812">Transmembrane</keyword>
<keyword evidence="1" id="KW-1133">Transmembrane helix</keyword>
<keyword evidence="1" id="KW-0472">Membrane</keyword>
<reference evidence="2" key="1">
    <citation type="submission" date="2019-12" db="EMBL/GenBank/DDBJ databases">
        <title>An insight into the sialome of adult female Ixodes ricinus ticks feeding for 6 days.</title>
        <authorList>
            <person name="Perner J."/>
            <person name="Ribeiro J.M.C."/>
        </authorList>
    </citation>
    <scope>NUCLEOTIDE SEQUENCE</scope>
    <source>
        <strain evidence="2">Semi-engorged</strain>
        <tissue evidence="2">Salivary glands</tissue>
    </source>
</reference>
<feature type="transmembrane region" description="Helical" evidence="1">
    <location>
        <begin position="7"/>
        <end position="30"/>
    </location>
</feature>
<evidence type="ECO:0000313" key="2">
    <source>
        <dbReference type="EMBL" id="MXU92684.1"/>
    </source>
</evidence>
<proteinExistence type="predicted"/>
<accession>A0A6B0UT22</accession>
<sequence>MLREGFFVGFFFVLFNCISLLPCSPFLFYGSVATKAGRTKQVTFPGIAAAAAVFSVKFRRGLKKKTIHIVMNMYTCRDTVTVCRWYIYIYTHTCTHIHTHADIGRRSLGQCRGFSLAWLERELCDVWCEDASLPRV</sequence>
<name>A0A6B0UT22_IXORI</name>
<feature type="transmembrane region" description="Helical" evidence="1">
    <location>
        <begin position="42"/>
        <end position="58"/>
    </location>
</feature>
<organism evidence="2">
    <name type="scientific">Ixodes ricinus</name>
    <name type="common">Common tick</name>
    <name type="synonym">Acarus ricinus</name>
    <dbReference type="NCBI Taxonomy" id="34613"/>
    <lineage>
        <taxon>Eukaryota</taxon>
        <taxon>Metazoa</taxon>
        <taxon>Ecdysozoa</taxon>
        <taxon>Arthropoda</taxon>
        <taxon>Chelicerata</taxon>
        <taxon>Arachnida</taxon>
        <taxon>Acari</taxon>
        <taxon>Parasitiformes</taxon>
        <taxon>Ixodida</taxon>
        <taxon>Ixodoidea</taxon>
        <taxon>Ixodidae</taxon>
        <taxon>Ixodinae</taxon>
        <taxon>Ixodes</taxon>
    </lineage>
</organism>
<dbReference type="AlphaFoldDB" id="A0A6B0UT22"/>
<dbReference type="EMBL" id="GIFC01010601">
    <property type="protein sequence ID" value="MXU92684.1"/>
    <property type="molecule type" value="Transcribed_RNA"/>
</dbReference>
<evidence type="ECO:0000256" key="1">
    <source>
        <dbReference type="SAM" id="Phobius"/>
    </source>
</evidence>